<keyword evidence="2" id="KW-0012">Acyltransferase</keyword>
<gene>
    <name evidence="2" type="ORF">PHMEG_00021844</name>
</gene>
<dbReference type="OrthoDB" id="161806at2759"/>
<proteinExistence type="predicted"/>
<name>A0A225VN66_9STRA</name>
<organism evidence="2 3">
    <name type="scientific">Phytophthora megakarya</name>
    <dbReference type="NCBI Taxonomy" id="4795"/>
    <lineage>
        <taxon>Eukaryota</taxon>
        <taxon>Sar</taxon>
        <taxon>Stramenopiles</taxon>
        <taxon>Oomycota</taxon>
        <taxon>Peronosporomycetes</taxon>
        <taxon>Peronosporales</taxon>
        <taxon>Peronosporaceae</taxon>
        <taxon>Phytophthora</taxon>
    </lineage>
</organism>
<dbReference type="AlphaFoldDB" id="A0A225VN66"/>
<reference evidence="3" key="1">
    <citation type="submission" date="2017-03" db="EMBL/GenBank/DDBJ databases">
        <title>Phytopthora megakarya and P. palmivora, two closely related causual agents of cacao black pod achieved similar genome size and gene model numbers by different mechanisms.</title>
        <authorList>
            <person name="Ali S."/>
            <person name="Shao J."/>
            <person name="Larry D.J."/>
            <person name="Kronmiller B."/>
            <person name="Shen D."/>
            <person name="Strem M.D."/>
            <person name="Melnick R.L."/>
            <person name="Guiltinan M.J."/>
            <person name="Tyler B.M."/>
            <person name="Meinhardt L.W."/>
            <person name="Bailey B.A."/>
        </authorList>
    </citation>
    <scope>NUCLEOTIDE SEQUENCE [LARGE SCALE GENOMIC DNA]</scope>
    <source>
        <strain evidence="3">zdho120</strain>
    </source>
</reference>
<accession>A0A225VN66</accession>
<dbReference type="Proteomes" id="UP000198211">
    <property type="component" value="Unassembled WGS sequence"/>
</dbReference>
<evidence type="ECO:0000313" key="2">
    <source>
        <dbReference type="EMBL" id="OWZ05970.1"/>
    </source>
</evidence>
<evidence type="ECO:0000256" key="1">
    <source>
        <dbReference type="SAM" id="MobiDB-lite"/>
    </source>
</evidence>
<protein>
    <submittedName>
        <fullName evidence="2">Choline/Carnitine Oacyltransferase</fullName>
    </submittedName>
</protein>
<keyword evidence="2" id="KW-0808">Transferase</keyword>
<dbReference type="GO" id="GO:0016746">
    <property type="term" value="F:acyltransferase activity"/>
    <property type="evidence" value="ECO:0007669"/>
    <property type="project" value="UniProtKB-KW"/>
</dbReference>
<feature type="non-terminal residue" evidence="2">
    <location>
        <position position="1"/>
    </location>
</feature>
<evidence type="ECO:0000313" key="3">
    <source>
        <dbReference type="Proteomes" id="UP000198211"/>
    </source>
</evidence>
<keyword evidence="3" id="KW-1185">Reference proteome</keyword>
<dbReference type="STRING" id="4795.A0A225VN66"/>
<feature type="compositionally biased region" description="Low complexity" evidence="1">
    <location>
        <begin position="89"/>
        <end position="104"/>
    </location>
</feature>
<comment type="caution">
    <text evidence="2">The sequence shown here is derived from an EMBL/GenBank/DDBJ whole genome shotgun (WGS) entry which is preliminary data.</text>
</comment>
<feature type="region of interest" description="Disordered" evidence="1">
    <location>
        <begin position="75"/>
        <end position="157"/>
    </location>
</feature>
<sequence length="483" mass="53256">ITSGIVRYYFNSSKCPEALVVDGQVCDQIVLGGILHSARARGAPSIQYFLNPSKPSPHALKFGADGSIVETVSPPANPVAVSGSKRGRQSSVESSAGEQSASSADHSTREVEVSSGSPSSNIAKEPPSSKHCLEPPRSPPFRSPPRKRLAKRVPSQDCERPRAFYSPNYWAELDNVSVSFNEQSVCFGKEDVGLRLSACELGVPDGVRSSNEYANFMEVRRRQAVCSAEPTSIAKALVLLEEDMALQEAIIARDLEVAAKLTELEPTQKETTASTSDELVRSMQRNQIHFVGKLFRLMRTKSPIMEDYVRVHLISRAVHATLPLWCAPVADKWKKIFGENCPSSRTVLFDQSDRWVLDENEIELYAMSEALALFELLLMTAAPDIFCRDLWVHVLCGFDAPWIGASPVRLLHPNLLLGLLRSDLGLRLMKFVESSKWESSCLRRLQSLRTSDVWLPEDSGILVVTFSSLGAVWGATTLSLPRA</sequence>
<dbReference type="EMBL" id="NBNE01004174">
    <property type="protein sequence ID" value="OWZ05970.1"/>
    <property type="molecule type" value="Genomic_DNA"/>
</dbReference>